<keyword evidence="2" id="KW-1185">Reference proteome</keyword>
<dbReference type="EMBL" id="MCBQ01017739">
    <property type="protein sequence ID" value="RKF59121.1"/>
    <property type="molecule type" value="Genomic_DNA"/>
</dbReference>
<evidence type="ECO:0000313" key="1">
    <source>
        <dbReference type="EMBL" id="RKF59121.1"/>
    </source>
</evidence>
<dbReference type="PANTHER" id="PTHR10695:SF46">
    <property type="entry name" value="BIFUNCTIONAL COENZYME A SYNTHASE-RELATED"/>
    <property type="match status" value="1"/>
</dbReference>
<comment type="caution">
    <text evidence="1">The sequence shown here is derived from an EMBL/GenBank/DDBJ whole genome shotgun (WGS) entry which is preliminary data.</text>
</comment>
<accession>A0A420HNX8</accession>
<dbReference type="AlphaFoldDB" id="A0A420HNX8"/>
<dbReference type="PANTHER" id="PTHR10695">
    <property type="entry name" value="DEPHOSPHO-COA KINASE-RELATED"/>
    <property type="match status" value="1"/>
</dbReference>
<keyword evidence="1" id="KW-0808">Transferase</keyword>
<protein>
    <submittedName>
        <fullName evidence="1">Phosphopantetheine adenylyltransferase 1</fullName>
    </submittedName>
</protein>
<dbReference type="GO" id="GO:0015937">
    <property type="term" value="P:coenzyme A biosynthetic process"/>
    <property type="evidence" value="ECO:0007669"/>
    <property type="project" value="TreeGrafter"/>
</dbReference>
<reference evidence="1 2" key="1">
    <citation type="journal article" date="2018" name="BMC Genomics">
        <title>Comparative genome analyses reveal sequence features reflecting distinct modes of host-adaptation between dicot and monocot powdery mildew.</title>
        <authorList>
            <person name="Wu Y."/>
            <person name="Ma X."/>
            <person name="Pan Z."/>
            <person name="Kale S.D."/>
            <person name="Song Y."/>
            <person name="King H."/>
            <person name="Zhang Q."/>
            <person name="Presley C."/>
            <person name="Deng X."/>
            <person name="Wei C.I."/>
            <person name="Xiao S."/>
        </authorList>
    </citation>
    <scope>NUCLEOTIDE SEQUENCE [LARGE SCALE GENOMIC DNA]</scope>
    <source>
        <strain evidence="1">UMSG3</strain>
    </source>
</reference>
<gene>
    <name evidence="1" type="ORF">GcM3_177010</name>
</gene>
<proteinExistence type="predicted"/>
<keyword evidence="1" id="KW-0548">Nucleotidyltransferase</keyword>
<name>A0A420HNX8_9PEZI</name>
<dbReference type="Proteomes" id="UP000283383">
    <property type="component" value="Unassembled WGS sequence"/>
</dbReference>
<dbReference type="GO" id="GO:0016779">
    <property type="term" value="F:nucleotidyltransferase activity"/>
    <property type="evidence" value="ECO:0007669"/>
    <property type="project" value="UniProtKB-KW"/>
</dbReference>
<dbReference type="STRING" id="62708.A0A420HNX8"/>
<sequence length="399" mass="43959">MPKSTMLVLLPSPPSDITQNRITAAYRPSLTEIISDLKKASAGTRLLLAVDWPELYGRLQVPRAELYDDAQKVLGHLYVLVYMICGTLDLEVDSDIPESIDPGIIMLDCSGPDFIVPQEKTESIFGPFLHLNSLVNASDKFQSILSTNDDEGKKLLAKYHHLEQHEVFSRNFNAPEISSASDGCESPSFRISSATTHSVVAVGGTFDHLHAGHKLLLTATALLLQSSTWAPTNLRLIVGITGDELLKNKSYAEYIKSWKQRKTDVVDFLLSILLFTSKIQKDELSISSIDKYDSGSCMVHVKVQTHSVTIECIELKDPFGPAVTDDSITALVVSHETSLGGKAINQKRIERGVRPLMVYEIGVLSADESQGDLVNDFISKISSSQIRKRKAEIGYPKTT</sequence>
<dbReference type="InterPro" id="IPR014729">
    <property type="entry name" value="Rossmann-like_a/b/a_fold"/>
</dbReference>
<dbReference type="GO" id="GO:0004140">
    <property type="term" value="F:dephospho-CoA kinase activity"/>
    <property type="evidence" value="ECO:0007669"/>
    <property type="project" value="TreeGrafter"/>
</dbReference>
<organism evidence="1 2">
    <name type="scientific">Golovinomyces cichoracearum</name>
    <dbReference type="NCBI Taxonomy" id="62708"/>
    <lineage>
        <taxon>Eukaryota</taxon>
        <taxon>Fungi</taxon>
        <taxon>Dikarya</taxon>
        <taxon>Ascomycota</taxon>
        <taxon>Pezizomycotina</taxon>
        <taxon>Leotiomycetes</taxon>
        <taxon>Erysiphales</taxon>
        <taxon>Erysiphaceae</taxon>
        <taxon>Golovinomyces</taxon>
    </lineage>
</organism>
<evidence type="ECO:0000313" key="2">
    <source>
        <dbReference type="Proteomes" id="UP000283383"/>
    </source>
</evidence>
<dbReference type="Gene3D" id="3.40.50.620">
    <property type="entry name" value="HUPs"/>
    <property type="match status" value="1"/>
</dbReference>
<dbReference type="SUPFAM" id="SSF52374">
    <property type="entry name" value="Nucleotidylyl transferase"/>
    <property type="match status" value="1"/>
</dbReference>